<dbReference type="InterPro" id="IPR036271">
    <property type="entry name" value="Tet_transcr_reg_TetR-rel_C_sf"/>
</dbReference>
<accession>A0ABQ6G3A0</accession>
<dbReference type="EMBL" id="BSRI01000002">
    <property type="protein sequence ID" value="GLV61000.1"/>
    <property type="molecule type" value="Genomic_DNA"/>
</dbReference>
<comment type="caution">
    <text evidence="7">The sequence shown here is derived from an EMBL/GenBank/DDBJ whole genome shotgun (WGS) entry which is preliminary data.</text>
</comment>
<protein>
    <recommendedName>
        <fullName evidence="6">HTH tetR-type domain-containing protein</fullName>
    </recommendedName>
</protein>
<dbReference type="InterPro" id="IPR039538">
    <property type="entry name" value="BetI_C"/>
</dbReference>
<evidence type="ECO:0000256" key="4">
    <source>
        <dbReference type="ARBA" id="ARBA00023163"/>
    </source>
</evidence>
<proteinExistence type="predicted"/>
<feature type="domain" description="HTH tetR-type" evidence="6">
    <location>
        <begin position="9"/>
        <end position="69"/>
    </location>
</feature>
<keyword evidence="8" id="KW-1185">Reference proteome</keyword>
<evidence type="ECO:0000256" key="1">
    <source>
        <dbReference type="ARBA" id="ARBA00022491"/>
    </source>
</evidence>
<keyword evidence="2" id="KW-0805">Transcription regulation</keyword>
<dbReference type="PANTHER" id="PTHR30055:SF234">
    <property type="entry name" value="HTH-TYPE TRANSCRIPTIONAL REGULATOR BETI"/>
    <property type="match status" value="1"/>
</dbReference>
<reference evidence="7 8" key="1">
    <citation type="submission" date="2023-02" db="EMBL/GenBank/DDBJ databases">
        <title>Dictyobacter halimunensis sp. nov., a new member of the class Ktedonobacteria from forest soil in a geothermal area.</title>
        <authorList>
            <person name="Rachmania M.K."/>
            <person name="Ningsih F."/>
            <person name="Sakai Y."/>
            <person name="Yabe S."/>
            <person name="Yokota A."/>
            <person name="Sjamsuridzal W."/>
        </authorList>
    </citation>
    <scope>NUCLEOTIDE SEQUENCE [LARGE SCALE GENOMIC DNA]</scope>
    <source>
        <strain evidence="7 8">S3.2.2.5</strain>
    </source>
</reference>
<gene>
    <name evidence="7" type="ORF">KDH_78180</name>
</gene>
<evidence type="ECO:0000313" key="7">
    <source>
        <dbReference type="EMBL" id="GLV61000.1"/>
    </source>
</evidence>
<dbReference type="InterPro" id="IPR050109">
    <property type="entry name" value="HTH-type_TetR-like_transc_reg"/>
</dbReference>
<name>A0ABQ6G3A0_9CHLR</name>
<dbReference type="PROSITE" id="PS50977">
    <property type="entry name" value="HTH_TETR_2"/>
    <property type="match status" value="1"/>
</dbReference>
<dbReference type="SUPFAM" id="SSF46689">
    <property type="entry name" value="Homeodomain-like"/>
    <property type="match status" value="1"/>
</dbReference>
<evidence type="ECO:0000256" key="3">
    <source>
        <dbReference type="ARBA" id="ARBA00023125"/>
    </source>
</evidence>
<evidence type="ECO:0000256" key="2">
    <source>
        <dbReference type="ARBA" id="ARBA00023015"/>
    </source>
</evidence>
<dbReference type="SUPFAM" id="SSF48498">
    <property type="entry name" value="Tetracyclin repressor-like, C-terminal domain"/>
    <property type="match status" value="1"/>
</dbReference>
<evidence type="ECO:0000259" key="6">
    <source>
        <dbReference type="PROSITE" id="PS50977"/>
    </source>
</evidence>
<dbReference type="InterPro" id="IPR001647">
    <property type="entry name" value="HTH_TetR"/>
</dbReference>
<feature type="DNA-binding region" description="H-T-H motif" evidence="5">
    <location>
        <begin position="32"/>
        <end position="51"/>
    </location>
</feature>
<dbReference type="InterPro" id="IPR009057">
    <property type="entry name" value="Homeodomain-like_sf"/>
</dbReference>
<evidence type="ECO:0000256" key="5">
    <source>
        <dbReference type="PROSITE-ProRule" id="PRU00335"/>
    </source>
</evidence>
<keyword evidence="4" id="KW-0804">Transcription</keyword>
<dbReference type="RefSeq" id="WP_338258260.1">
    <property type="nucleotide sequence ID" value="NZ_BSRI01000002.1"/>
</dbReference>
<dbReference type="Gene3D" id="1.10.357.10">
    <property type="entry name" value="Tetracycline Repressor, domain 2"/>
    <property type="match status" value="1"/>
</dbReference>
<sequence>MPDTKEAGTQRREQILEAAFKVALRERLTCLTLRQVAAEADLSSGQISRYFHSKNDLLVALLDWLLDDLFATWQAPTTLAPNERLLTLVEQDLRDSSIEQNPPSIARLELLFDYWTLGASNTAIRQRMLTGIERWRQMLLPLACDLIEAEPTRFPGVTPQTLVTLILSLIQGYTLQTLLGNPPTTLDQFLTAVRALLSPSAP</sequence>
<dbReference type="PANTHER" id="PTHR30055">
    <property type="entry name" value="HTH-TYPE TRANSCRIPTIONAL REGULATOR RUTR"/>
    <property type="match status" value="1"/>
</dbReference>
<keyword evidence="1" id="KW-0678">Repressor</keyword>
<dbReference type="Proteomes" id="UP001344906">
    <property type="component" value="Unassembled WGS sequence"/>
</dbReference>
<keyword evidence="3 5" id="KW-0238">DNA-binding</keyword>
<organism evidence="7 8">
    <name type="scientific">Dictyobacter halimunensis</name>
    <dbReference type="NCBI Taxonomy" id="3026934"/>
    <lineage>
        <taxon>Bacteria</taxon>
        <taxon>Bacillati</taxon>
        <taxon>Chloroflexota</taxon>
        <taxon>Ktedonobacteria</taxon>
        <taxon>Ktedonobacterales</taxon>
        <taxon>Dictyobacteraceae</taxon>
        <taxon>Dictyobacter</taxon>
    </lineage>
</organism>
<dbReference type="Pfam" id="PF13977">
    <property type="entry name" value="TetR_C_6"/>
    <property type="match status" value="1"/>
</dbReference>
<evidence type="ECO:0000313" key="8">
    <source>
        <dbReference type="Proteomes" id="UP001344906"/>
    </source>
</evidence>
<dbReference type="Pfam" id="PF00440">
    <property type="entry name" value="TetR_N"/>
    <property type="match status" value="1"/>
</dbReference>